<dbReference type="SMART" id="SM00571">
    <property type="entry name" value="DDT"/>
    <property type="match status" value="1"/>
</dbReference>
<keyword evidence="5" id="KW-0539">Nucleus</keyword>
<dbReference type="PROSITE" id="PS01359">
    <property type="entry name" value="ZF_PHD_1"/>
    <property type="match status" value="1"/>
</dbReference>
<dbReference type="PANTHER" id="PTHR45975:SF2">
    <property type="entry name" value="NUCLEOSOME-REMODELING FACTOR SUBUNIT BPTF"/>
    <property type="match status" value="1"/>
</dbReference>
<dbReference type="EMBL" id="KB202619">
    <property type="protein sequence ID" value="ESO89131.1"/>
    <property type="molecule type" value="Genomic_DNA"/>
</dbReference>
<evidence type="ECO:0000256" key="5">
    <source>
        <dbReference type="ARBA" id="ARBA00023242"/>
    </source>
</evidence>
<dbReference type="InterPro" id="IPR028941">
    <property type="entry name" value="WHIM2_dom"/>
</dbReference>
<dbReference type="Pfam" id="PF02791">
    <property type="entry name" value="DDT"/>
    <property type="match status" value="1"/>
</dbReference>
<keyword evidence="11" id="KW-1185">Reference proteome</keyword>
<dbReference type="InterPro" id="IPR038028">
    <property type="entry name" value="BPTF"/>
</dbReference>
<evidence type="ECO:0008006" key="12">
    <source>
        <dbReference type="Google" id="ProtNLM"/>
    </source>
</evidence>
<gene>
    <name evidence="10" type="ORF">LOTGIDRAFT_106842</name>
</gene>
<dbReference type="FunFam" id="3.30.40.10:FF:000036">
    <property type="entry name" value="nucleosome-remodeling factor subunit BPTF isoform X1"/>
    <property type="match status" value="1"/>
</dbReference>
<dbReference type="Pfam" id="PF15613">
    <property type="entry name" value="WSD"/>
    <property type="match status" value="1"/>
</dbReference>
<dbReference type="CTD" id="20230150"/>
<evidence type="ECO:0000259" key="8">
    <source>
        <dbReference type="PROSITE" id="PS50016"/>
    </source>
</evidence>
<reference evidence="10 11" key="1">
    <citation type="journal article" date="2013" name="Nature">
        <title>Insights into bilaterian evolution from three spiralian genomes.</title>
        <authorList>
            <person name="Simakov O."/>
            <person name="Marletaz F."/>
            <person name="Cho S.J."/>
            <person name="Edsinger-Gonzales E."/>
            <person name="Havlak P."/>
            <person name="Hellsten U."/>
            <person name="Kuo D.H."/>
            <person name="Larsson T."/>
            <person name="Lv J."/>
            <person name="Arendt D."/>
            <person name="Savage R."/>
            <person name="Osoegawa K."/>
            <person name="de Jong P."/>
            <person name="Grimwood J."/>
            <person name="Chapman J.A."/>
            <person name="Shapiro H."/>
            <person name="Aerts A."/>
            <person name="Otillar R.P."/>
            <person name="Terry A.Y."/>
            <person name="Boore J.L."/>
            <person name="Grigoriev I.V."/>
            <person name="Lindberg D.R."/>
            <person name="Seaver E.C."/>
            <person name="Weisblat D.A."/>
            <person name="Putnam N.H."/>
            <person name="Rokhsar D.S."/>
        </authorList>
    </citation>
    <scope>NUCLEOTIDE SEQUENCE [LARGE SCALE GENOMIC DNA]</scope>
</reference>
<keyword evidence="2" id="KW-0479">Metal-binding</keyword>
<evidence type="ECO:0000256" key="1">
    <source>
        <dbReference type="ARBA" id="ARBA00004123"/>
    </source>
</evidence>
<evidence type="ECO:0000256" key="6">
    <source>
        <dbReference type="PROSITE-ProRule" id="PRU00146"/>
    </source>
</evidence>
<dbReference type="GO" id="GO:0006357">
    <property type="term" value="P:regulation of transcription by RNA polymerase II"/>
    <property type="evidence" value="ECO:0007669"/>
    <property type="project" value="InterPro"/>
</dbReference>
<keyword evidence="3 6" id="KW-0863">Zinc-finger</keyword>
<evidence type="ECO:0000256" key="7">
    <source>
        <dbReference type="SAM" id="MobiDB-lite"/>
    </source>
</evidence>
<feature type="domain" description="PHD-type" evidence="8">
    <location>
        <begin position="330"/>
        <end position="377"/>
    </location>
</feature>
<dbReference type="InterPro" id="IPR011011">
    <property type="entry name" value="Znf_FYVE_PHD"/>
</dbReference>
<dbReference type="InterPro" id="IPR013083">
    <property type="entry name" value="Znf_RING/FYVE/PHD"/>
</dbReference>
<dbReference type="Proteomes" id="UP000030746">
    <property type="component" value="Unassembled WGS sequence"/>
</dbReference>
<dbReference type="InterPro" id="IPR028942">
    <property type="entry name" value="WHIM1_dom"/>
</dbReference>
<evidence type="ECO:0000256" key="2">
    <source>
        <dbReference type="ARBA" id="ARBA00022723"/>
    </source>
</evidence>
<feature type="domain" description="DDT" evidence="9">
    <location>
        <begin position="178"/>
        <end position="238"/>
    </location>
</feature>
<evidence type="ECO:0000259" key="9">
    <source>
        <dbReference type="PROSITE" id="PS50827"/>
    </source>
</evidence>
<dbReference type="HOGENOM" id="CLU_019033_0_0_1"/>
<dbReference type="GO" id="GO:0016589">
    <property type="term" value="C:NURF complex"/>
    <property type="evidence" value="ECO:0007669"/>
    <property type="project" value="InterPro"/>
</dbReference>
<keyword evidence="4" id="KW-0862">Zinc</keyword>
<dbReference type="GO" id="GO:0008270">
    <property type="term" value="F:zinc ion binding"/>
    <property type="evidence" value="ECO:0007669"/>
    <property type="project" value="UniProtKB-KW"/>
</dbReference>
<sequence length="718" mass="82274">MSTRSRRSRGRPPKTPLSNNRTNFLRKPKAFTSAAASESSSRSSTPASGSPASYFSKGNGRSLRAKNRETGHRIRNFISHGGFLEEDDDRSNASLADLDPDASSDVTGDLDGDNSDVPFDELDDAASDISEESFSTVSSSVSRRRLFHRCPKTPELPEDVEIPEVILPVSSNDLLIPNENVMLAVSVFEVLRHFRVILRISPYTFETFTAALLCEEQCTLLAEIHICLIKAILREEEANGTTFGPHDMKDSVNIALYLADGMTWPESVRAYLDSDTHPEYRSVLPYLENRDFPFVPYEDKLHVLKTLTDLFLTTNKVREEITNEGNIRYDDHCRACHKLGDLLCCETCSAVYHLACVDPPMEEVPDDDWLCSVCRAHQVKGLTDCISEAEKSGLLCRQEPIGYDRHGRKYWFLIRRIIVEGTEECWYYSCKAQLEELLLTLDREFWEKDLVLSIEDMKEDILKQMNITEELTNASKGNKKSVLEIETGLKERELKKEEEEKAKIEEEKKKELEKEEEKNKEDEKKIMTLNNFVSVICLFSGMEGNYKMYQNQYSTNTLALNKHQHNEDRDKRRSLSHKFSLTPLAEFKWNGAVHGNRILTVSTLRLSITQLENNIPTPFLHPNWPIHRTNWQKAVHMCHNPPDFGLALAILEACIKPVVCNPVWTDHLGHSKLQRITSAEKEEMKKKEKRRNEDEFDGRTAIWIKYPLGLKHQVSYHS</sequence>
<evidence type="ECO:0000313" key="11">
    <source>
        <dbReference type="Proteomes" id="UP000030746"/>
    </source>
</evidence>
<evidence type="ECO:0000313" key="10">
    <source>
        <dbReference type="EMBL" id="ESO89131.1"/>
    </source>
</evidence>
<dbReference type="InterPro" id="IPR019787">
    <property type="entry name" value="Znf_PHD-finger"/>
</dbReference>
<dbReference type="CDD" id="cd15559">
    <property type="entry name" value="PHD1_BPTF"/>
    <property type="match status" value="1"/>
</dbReference>
<dbReference type="KEGG" id="lgi:LOTGIDRAFT_106842"/>
<dbReference type="AlphaFoldDB" id="V4A769"/>
<dbReference type="Pfam" id="PF15612">
    <property type="entry name" value="WHIM1"/>
    <property type="match status" value="1"/>
</dbReference>
<dbReference type="GeneID" id="20230150"/>
<dbReference type="RefSeq" id="XP_009060172.1">
    <property type="nucleotide sequence ID" value="XM_009061924.1"/>
</dbReference>
<dbReference type="GO" id="GO:0000978">
    <property type="term" value="F:RNA polymerase II cis-regulatory region sequence-specific DNA binding"/>
    <property type="evidence" value="ECO:0007669"/>
    <property type="project" value="TreeGrafter"/>
</dbReference>
<feature type="compositionally biased region" description="Acidic residues" evidence="7">
    <location>
        <begin position="98"/>
        <end position="118"/>
    </location>
</feature>
<dbReference type="InterPro" id="IPR019786">
    <property type="entry name" value="Zinc_finger_PHD-type_CS"/>
</dbReference>
<feature type="compositionally biased region" description="Low complexity" evidence="7">
    <location>
        <begin position="30"/>
        <end position="53"/>
    </location>
</feature>
<dbReference type="PROSITE" id="PS50016">
    <property type="entry name" value="ZF_PHD_2"/>
    <property type="match status" value="1"/>
</dbReference>
<accession>V4A769</accession>
<evidence type="ECO:0000256" key="3">
    <source>
        <dbReference type="ARBA" id="ARBA00022771"/>
    </source>
</evidence>
<feature type="compositionally biased region" description="Basic residues" evidence="7">
    <location>
        <begin position="1"/>
        <end position="12"/>
    </location>
</feature>
<dbReference type="PANTHER" id="PTHR45975">
    <property type="entry name" value="NUCLEOSOME-REMODELING FACTOR SUBUNIT BPTF"/>
    <property type="match status" value="1"/>
</dbReference>
<dbReference type="OMA" id="NRESWID"/>
<protein>
    <recommendedName>
        <fullName evidence="12">PHD-type domain-containing protein</fullName>
    </recommendedName>
</protein>
<dbReference type="SMART" id="SM00249">
    <property type="entry name" value="PHD"/>
    <property type="match status" value="1"/>
</dbReference>
<dbReference type="OrthoDB" id="784962at2759"/>
<comment type="subcellular location">
    <subcellularLocation>
        <location evidence="1">Nucleus</location>
    </subcellularLocation>
</comment>
<dbReference type="PROSITE" id="PS50827">
    <property type="entry name" value="DDT"/>
    <property type="match status" value="1"/>
</dbReference>
<dbReference type="Gene3D" id="3.30.40.10">
    <property type="entry name" value="Zinc/RING finger domain, C3HC4 (zinc finger)"/>
    <property type="match status" value="1"/>
</dbReference>
<feature type="region of interest" description="Disordered" evidence="7">
    <location>
        <begin position="496"/>
        <end position="521"/>
    </location>
</feature>
<organism evidence="10 11">
    <name type="scientific">Lottia gigantea</name>
    <name type="common">Giant owl limpet</name>
    <dbReference type="NCBI Taxonomy" id="225164"/>
    <lineage>
        <taxon>Eukaryota</taxon>
        <taxon>Metazoa</taxon>
        <taxon>Spiralia</taxon>
        <taxon>Lophotrochozoa</taxon>
        <taxon>Mollusca</taxon>
        <taxon>Gastropoda</taxon>
        <taxon>Patellogastropoda</taxon>
        <taxon>Lottioidea</taxon>
        <taxon>Lottiidae</taxon>
        <taxon>Lottia</taxon>
    </lineage>
</organism>
<feature type="region of interest" description="Disordered" evidence="7">
    <location>
        <begin position="1"/>
        <end position="68"/>
    </location>
</feature>
<evidence type="ECO:0000256" key="4">
    <source>
        <dbReference type="ARBA" id="ARBA00022833"/>
    </source>
</evidence>
<dbReference type="InterPro" id="IPR018501">
    <property type="entry name" value="DDT_dom"/>
</dbReference>
<dbReference type="STRING" id="225164.V4A769"/>
<dbReference type="SUPFAM" id="SSF57903">
    <property type="entry name" value="FYVE/PHD zinc finger"/>
    <property type="match status" value="1"/>
</dbReference>
<proteinExistence type="predicted"/>
<dbReference type="InterPro" id="IPR001965">
    <property type="entry name" value="Znf_PHD"/>
</dbReference>
<name>V4A769_LOTGI</name>
<feature type="region of interest" description="Disordered" evidence="7">
    <location>
        <begin position="83"/>
        <end position="118"/>
    </location>
</feature>
<dbReference type="Pfam" id="PF00628">
    <property type="entry name" value="PHD"/>
    <property type="match status" value="1"/>
</dbReference>